<reference evidence="1 2" key="1">
    <citation type="submission" date="2021-05" db="EMBL/GenBank/DDBJ databases">
        <title>Staphylococcus fleurettii isolated from lake water in First Nation community in Manitoba, Canada.</title>
        <authorList>
            <person name="Bashar S."/>
            <person name="Murdock A."/>
            <person name="Patidar R."/>
            <person name="Golding G."/>
            <person name="Farenhorst A."/>
            <person name="Kumar A."/>
        </authorList>
    </citation>
    <scope>NUCLEOTIDE SEQUENCE [LARGE SCALE GENOMIC DNA]</scope>
    <source>
        <strain evidence="1 2">SF002</strain>
    </source>
</reference>
<dbReference type="GeneID" id="86198081"/>
<dbReference type="RefSeq" id="WP_170167665.1">
    <property type="nucleotide sequence ID" value="NZ_JAAQPD010000003.1"/>
</dbReference>
<organism evidence="1 2">
    <name type="scientific">Mammaliicoccus fleurettii</name>
    <dbReference type="NCBI Taxonomy" id="150056"/>
    <lineage>
        <taxon>Bacteria</taxon>
        <taxon>Bacillati</taxon>
        <taxon>Bacillota</taxon>
        <taxon>Bacilli</taxon>
        <taxon>Bacillales</taxon>
        <taxon>Staphylococcaceae</taxon>
        <taxon>Mammaliicoccus</taxon>
    </lineage>
</organism>
<accession>A0ABS5MMI0</accession>
<dbReference type="EMBL" id="JAGXBM010000005">
    <property type="protein sequence ID" value="MBS3696894.1"/>
    <property type="molecule type" value="Genomic_DNA"/>
</dbReference>
<name>A0ABS5MMI0_9STAP</name>
<proteinExistence type="predicted"/>
<comment type="caution">
    <text evidence="1">The sequence shown here is derived from an EMBL/GenBank/DDBJ whole genome shotgun (WGS) entry which is preliminary data.</text>
</comment>
<sequence>MQILGKGFENDHHYFHVITDQNHLIKVRVPDDMDDNDLKNLLEAVCSDYDESNN</sequence>
<protein>
    <submittedName>
        <fullName evidence="1">Uncharacterized protein</fullName>
    </submittedName>
</protein>
<dbReference type="Proteomes" id="UP000681586">
    <property type="component" value="Unassembled WGS sequence"/>
</dbReference>
<gene>
    <name evidence="1" type="ORF">JJQ58_05405</name>
</gene>
<evidence type="ECO:0000313" key="2">
    <source>
        <dbReference type="Proteomes" id="UP000681586"/>
    </source>
</evidence>
<evidence type="ECO:0000313" key="1">
    <source>
        <dbReference type="EMBL" id="MBS3696894.1"/>
    </source>
</evidence>
<keyword evidence="2" id="KW-1185">Reference proteome</keyword>